<keyword evidence="1" id="KW-0614">Plasmid</keyword>
<sequence length="58" mass="5891">MANTKRANIAELAQTSSKAVTPCLLYDTPKAAANSAPATPIIKADAKPGGKAPVVLSR</sequence>
<dbReference type="AlphaFoldDB" id="A0A1L7NNB1"/>
<evidence type="ECO:0000313" key="2">
    <source>
        <dbReference type="Proteomes" id="UP000218731"/>
    </source>
</evidence>
<gene>
    <name evidence="1" type="ORF">KF715C_pA4650</name>
</gene>
<organism evidence="1 2">
    <name type="scientific">Pseudomonas putida</name>
    <name type="common">Arthrobacter siderocapsulatus</name>
    <dbReference type="NCBI Taxonomy" id="303"/>
    <lineage>
        <taxon>Bacteria</taxon>
        <taxon>Pseudomonadati</taxon>
        <taxon>Pseudomonadota</taxon>
        <taxon>Gammaproteobacteria</taxon>
        <taxon>Pseudomonadales</taxon>
        <taxon>Pseudomonadaceae</taxon>
        <taxon>Pseudomonas</taxon>
    </lineage>
</organism>
<evidence type="ECO:0000313" key="1">
    <source>
        <dbReference type="EMBL" id="BAW26970.1"/>
    </source>
</evidence>
<dbReference type="Proteomes" id="UP000218731">
    <property type="component" value="Plasmid pKF715A"/>
</dbReference>
<geneLocation type="plasmid" evidence="2">
    <name>pkf715a dna</name>
</geneLocation>
<reference evidence="1 2" key="1">
    <citation type="submission" date="2015-11" db="EMBL/GenBank/DDBJ databases">
        <title>Complete genome sequencing of a biphenyl-degrading bacterium, Pseudomonas putida KF715 (=NBRC110667).</title>
        <authorList>
            <person name="Suenaga H."/>
            <person name="Fujihara N."/>
            <person name="Watanabe T."/>
            <person name="Hirose J."/>
            <person name="Kimura N."/>
            <person name="Yamazoe A."/>
            <person name="Hosoyama A."/>
            <person name="Shimodaira J."/>
            <person name="Furukawa K."/>
        </authorList>
    </citation>
    <scope>NUCLEOTIDE SEQUENCE [LARGE SCALE GENOMIC DNA]</scope>
    <source>
        <strain evidence="1 2">KF715</strain>
        <plasmid evidence="2">Plasmid pkf715a dna</plasmid>
    </source>
</reference>
<dbReference type="EMBL" id="AP015030">
    <property type="protein sequence ID" value="BAW26970.1"/>
    <property type="molecule type" value="Genomic_DNA"/>
</dbReference>
<name>A0A1L7NNB1_PSEPU</name>
<accession>A0A1L7NNB1</accession>
<protein>
    <submittedName>
        <fullName evidence="1">Uncharacterized protein</fullName>
    </submittedName>
</protein>
<proteinExistence type="predicted"/>